<evidence type="ECO:0000256" key="6">
    <source>
        <dbReference type="SAM" id="Phobius"/>
    </source>
</evidence>
<feature type="domain" description="Major facilitator superfamily (MFS) profile" evidence="7">
    <location>
        <begin position="20"/>
        <end position="402"/>
    </location>
</feature>
<feature type="transmembrane region" description="Helical" evidence="6">
    <location>
        <begin position="257"/>
        <end position="279"/>
    </location>
</feature>
<evidence type="ECO:0000256" key="2">
    <source>
        <dbReference type="ARBA" id="ARBA00022475"/>
    </source>
</evidence>
<feature type="transmembrane region" description="Helical" evidence="6">
    <location>
        <begin position="345"/>
        <end position="367"/>
    </location>
</feature>
<evidence type="ECO:0000313" key="8">
    <source>
        <dbReference type="EMBL" id="CAD61041.1"/>
    </source>
</evidence>
<reference evidence="8" key="1">
    <citation type="journal article" date="2003" name="J. Biol. Chem.">
        <title>Gene cluster of Arthrobacter ilicis Ru61a involved in the degradation of quinaldine to anthranilate: characterization and functional expression of the quinaldine 4-oxidase qoxLMS genes.</title>
        <authorList>
            <person name="Parschat K."/>
            <person name="Hauer B."/>
            <person name="Kappl R."/>
            <person name="Kraft R."/>
            <person name="Huttermann J."/>
            <person name="Fetzner S."/>
        </authorList>
    </citation>
    <scope>NUCLEOTIDE SEQUENCE</scope>
    <source>
        <strain evidence="8">Rue61a</strain>
    </source>
</reference>
<feature type="transmembrane region" description="Helical" evidence="6">
    <location>
        <begin position="177"/>
        <end position="197"/>
    </location>
</feature>
<feature type="transmembrane region" description="Helical" evidence="6">
    <location>
        <begin position="56"/>
        <end position="79"/>
    </location>
</feature>
<evidence type="ECO:0000256" key="5">
    <source>
        <dbReference type="ARBA" id="ARBA00023136"/>
    </source>
</evidence>
<evidence type="ECO:0000256" key="3">
    <source>
        <dbReference type="ARBA" id="ARBA00022692"/>
    </source>
</evidence>
<keyword evidence="3 6" id="KW-0812">Transmembrane</keyword>
<comment type="subcellular location">
    <subcellularLocation>
        <location evidence="1">Cell membrane</location>
        <topology evidence="1">Multi-pass membrane protein</topology>
    </subcellularLocation>
</comment>
<organism evidence="8">
    <name type="scientific">Paenarthrobacter ilicis</name>
    <dbReference type="NCBI Taxonomy" id="43665"/>
    <lineage>
        <taxon>Bacteria</taxon>
        <taxon>Bacillati</taxon>
        <taxon>Actinomycetota</taxon>
        <taxon>Actinomycetes</taxon>
        <taxon>Micrococcales</taxon>
        <taxon>Micrococcaceae</taxon>
        <taxon>Paenarthrobacter</taxon>
    </lineage>
</organism>
<evidence type="ECO:0000256" key="4">
    <source>
        <dbReference type="ARBA" id="ARBA00022989"/>
    </source>
</evidence>
<feature type="transmembrane region" description="Helical" evidence="6">
    <location>
        <begin position="379"/>
        <end position="397"/>
    </location>
</feature>
<dbReference type="InterPro" id="IPR020846">
    <property type="entry name" value="MFS_dom"/>
</dbReference>
<keyword evidence="5 6" id="KW-0472">Membrane</keyword>
<dbReference type="GO" id="GO:0005886">
    <property type="term" value="C:plasma membrane"/>
    <property type="evidence" value="ECO:0007669"/>
    <property type="project" value="UniProtKB-SubCell"/>
</dbReference>
<evidence type="ECO:0000256" key="1">
    <source>
        <dbReference type="ARBA" id="ARBA00004651"/>
    </source>
</evidence>
<evidence type="ECO:0000259" key="7">
    <source>
        <dbReference type="PROSITE" id="PS50850"/>
    </source>
</evidence>
<dbReference type="InterPro" id="IPR036259">
    <property type="entry name" value="MFS_trans_sf"/>
</dbReference>
<sequence>MSYPTPGSISPNRPSTKWGMLAIVSAAFIAMAANQVNISTGFGEISAEFGLAISDVALLISVFVLTYGILHVPGGFVATRWGLKRAMAWGLTVEAIGVLMSATSTSFVWLIFWRGVAGAGAAVLAAVGIAAASIWFRESKHHALAVGIVVGAFSGGFALGLYTWAEITFLTGWRTSMAIGGGVCLVIAVIIAIWFRVPTGIDSLAGTRLTKQGLKEALGARNAWLYGIAFLGAYGSYFAATQLISGYGGTRGFSGDVVALAALLIGLAGVPGSVVAGLVADRIANLRALFLTGVLLEALFLALLPFAGPTLFWLLALGLGFILNFTLAIWATVPGRSRGISPENIGTVVGLMLSISAIGGVILPWAFGQLVEKSGYTAAWIFLGISTAVVSVICLFARPAANAAATSHGEQVDKPVAVSRDGV</sequence>
<keyword evidence="2" id="KW-1003">Cell membrane</keyword>
<dbReference type="PROSITE" id="PS50850">
    <property type="entry name" value="MFS"/>
    <property type="match status" value="1"/>
</dbReference>
<dbReference type="SUPFAM" id="SSF103473">
    <property type="entry name" value="MFS general substrate transporter"/>
    <property type="match status" value="1"/>
</dbReference>
<name>Q7WSQ9_9MICC</name>
<accession>Q7WSQ9</accession>
<dbReference type="Pfam" id="PF07690">
    <property type="entry name" value="MFS_1"/>
    <property type="match status" value="1"/>
</dbReference>
<feature type="transmembrane region" description="Helical" evidence="6">
    <location>
        <begin position="218"/>
        <end position="237"/>
    </location>
</feature>
<dbReference type="PANTHER" id="PTHR43124:SF3">
    <property type="entry name" value="CHLORAMPHENICOL EFFLUX PUMP RV0191"/>
    <property type="match status" value="1"/>
</dbReference>
<feature type="transmembrane region" description="Helical" evidence="6">
    <location>
        <begin position="312"/>
        <end position="333"/>
    </location>
</feature>
<dbReference type="InterPro" id="IPR011701">
    <property type="entry name" value="MFS"/>
</dbReference>
<feature type="transmembrane region" description="Helical" evidence="6">
    <location>
        <begin position="143"/>
        <end position="165"/>
    </location>
</feature>
<dbReference type="EMBL" id="AJ537472">
    <property type="protein sequence ID" value="CAD61041.1"/>
    <property type="molecule type" value="Genomic_DNA"/>
</dbReference>
<proteinExistence type="predicted"/>
<dbReference type="Gene3D" id="1.20.1250.20">
    <property type="entry name" value="MFS general substrate transporter like domains"/>
    <property type="match status" value="1"/>
</dbReference>
<dbReference type="AlphaFoldDB" id="Q7WSQ9"/>
<feature type="transmembrane region" description="Helical" evidence="6">
    <location>
        <begin position="286"/>
        <end position="306"/>
    </location>
</feature>
<dbReference type="GO" id="GO:0022857">
    <property type="term" value="F:transmembrane transporter activity"/>
    <property type="evidence" value="ECO:0007669"/>
    <property type="project" value="InterPro"/>
</dbReference>
<feature type="transmembrane region" description="Helical" evidence="6">
    <location>
        <begin position="118"/>
        <end position="136"/>
    </location>
</feature>
<feature type="transmembrane region" description="Helical" evidence="6">
    <location>
        <begin position="18"/>
        <end position="36"/>
    </location>
</feature>
<feature type="transmembrane region" description="Helical" evidence="6">
    <location>
        <begin position="91"/>
        <end position="112"/>
    </location>
</feature>
<dbReference type="InterPro" id="IPR050189">
    <property type="entry name" value="MFS_Efflux_Transporters"/>
</dbReference>
<dbReference type="PANTHER" id="PTHR43124">
    <property type="entry name" value="PURINE EFFLUX PUMP PBUE"/>
    <property type="match status" value="1"/>
</dbReference>
<keyword evidence="4 6" id="KW-1133">Transmembrane helix</keyword>
<protein>
    <submittedName>
        <fullName evidence="8">Putative transporter protein</fullName>
    </submittedName>
</protein>